<dbReference type="eggNOG" id="COG0452">
    <property type="taxonomic scope" value="Bacteria"/>
</dbReference>
<dbReference type="Proteomes" id="UP000001661">
    <property type="component" value="Chromosome"/>
</dbReference>
<dbReference type="RefSeq" id="WP_013278404.1">
    <property type="nucleotide sequence ID" value="NC_014378.1"/>
</dbReference>
<evidence type="ECO:0000256" key="2">
    <source>
        <dbReference type="ARBA" id="ARBA00023239"/>
    </source>
</evidence>
<dbReference type="GO" id="GO:0004632">
    <property type="term" value="F:phosphopantothenate--cysteine ligase activity"/>
    <property type="evidence" value="ECO:0007669"/>
    <property type="project" value="UniProtKB-UniRule"/>
</dbReference>
<feature type="binding site" evidence="3">
    <location>
        <position position="346"/>
    </location>
    <ligand>
        <name>CTP</name>
        <dbReference type="ChEBI" id="CHEBI:37563"/>
    </ligand>
</feature>
<dbReference type="HAMAP" id="MF_02225">
    <property type="entry name" value="CoaBC"/>
    <property type="match status" value="1"/>
</dbReference>
<feature type="binding site" evidence="3">
    <location>
        <position position="328"/>
    </location>
    <ligand>
        <name>CTP</name>
        <dbReference type="ChEBI" id="CHEBI:37563"/>
    </ligand>
</feature>
<comment type="catalytic activity">
    <reaction evidence="3 4">
        <text>(R)-4'-phosphopantothenate + L-cysteine + CTP = N-[(R)-4-phosphopantothenoyl]-L-cysteine + CMP + diphosphate + H(+)</text>
        <dbReference type="Rhea" id="RHEA:19397"/>
        <dbReference type="ChEBI" id="CHEBI:10986"/>
        <dbReference type="ChEBI" id="CHEBI:15378"/>
        <dbReference type="ChEBI" id="CHEBI:33019"/>
        <dbReference type="ChEBI" id="CHEBI:35235"/>
        <dbReference type="ChEBI" id="CHEBI:37563"/>
        <dbReference type="ChEBI" id="CHEBI:59458"/>
        <dbReference type="ChEBI" id="CHEBI:60377"/>
        <dbReference type="EC" id="6.3.2.5"/>
    </reaction>
</comment>
<dbReference type="Gene3D" id="3.40.50.10300">
    <property type="entry name" value="CoaB-like"/>
    <property type="match status" value="1"/>
</dbReference>
<dbReference type="InterPro" id="IPR035929">
    <property type="entry name" value="CoaB-like_sf"/>
</dbReference>
<dbReference type="GO" id="GO:0046872">
    <property type="term" value="F:metal ion binding"/>
    <property type="evidence" value="ECO:0007669"/>
    <property type="project" value="UniProtKB-KW"/>
</dbReference>
<dbReference type="EC" id="6.3.2.5" evidence="3"/>
<sequence>MPNEEKKLKNKSILLGVTGGIAAYKALEIVSSLKKLGAEVDVIMTESATEFVQPLSFRSLSHNPVIVDMFTEPKQWNVKHISLAEKADLCLIAPATANIIGKVANGIADDMLSTTVMATNAPVLLAPAMNCNMYDNPILQQNLTKLKELDYQLIEPDAGYLACGTEGKGRLPAPDEIVNELIKRLTKGLELTDQRILITAGGTQEPIDPVRFIGNHSSGKMGYTVAKEAARRGAEVTLVTAPTALQTPVGVESIQVQTAQQMYERVMELQAEQDIIIKAAAVADYRPQKIAENKIKKDDSDLVIKLERNPDILAELGNRKEEKLLVGFAAESEDLIANAEEKLERKNLDLILANDITADDAGFGTDTNRGIIISRTDREELPTLPKEEVASRLLDRITNLLERRGEQNGD</sequence>
<proteinExistence type="inferred from homology"/>
<comment type="cofactor">
    <cofactor evidence="3">
        <name>FMN</name>
        <dbReference type="ChEBI" id="CHEBI:58210"/>
    </cofactor>
    <text evidence="3">Binds 1 FMN per subunit.</text>
</comment>
<comment type="function">
    <text evidence="3">Catalyzes two sequential steps in the biosynthesis of coenzyme A. In the first step cysteine is conjugated to 4'-phosphopantothenate to form 4-phosphopantothenoylcysteine. In the second step the latter compound is decarboxylated to form 4'-phosphopantotheine.</text>
</comment>
<evidence type="ECO:0000313" key="8">
    <source>
        <dbReference type="Proteomes" id="UP000001661"/>
    </source>
</evidence>
<keyword evidence="3" id="KW-0511">Multifunctional enzyme</keyword>
<evidence type="ECO:0000256" key="4">
    <source>
        <dbReference type="RuleBase" id="RU364078"/>
    </source>
</evidence>
<comment type="pathway">
    <text evidence="3 4">Cofactor biosynthesis; coenzyme A biosynthesis; CoA from (R)-pantothenate: step 3/5.</text>
</comment>
<protein>
    <recommendedName>
        <fullName evidence="3">Coenzyme A biosynthesis bifunctional protein CoaBC</fullName>
    </recommendedName>
    <alternativeName>
        <fullName evidence="3">DNA/pantothenate metabolism flavoprotein</fullName>
    </alternativeName>
    <alternativeName>
        <fullName evidence="3">Phosphopantothenoylcysteine synthetase/decarboxylase</fullName>
        <shortName evidence="3">PPCS-PPCDC</shortName>
    </alternativeName>
    <domain>
        <recommendedName>
            <fullName evidence="3">Phosphopantothenoylcysteine decarboxylase</fullName>
            <shortName evidence="3">PPC decarboxylase</shortName>
            <shortName evidence="3">PPC-DC</shortName>
            <ecNumber evidence="3">4.1.1.36</ecNumber>
        </recommendedName>
        <alternativeName>
            <fullName evidence="3">CoaC</fullName>
        </alternativeName>
    </domain>
    <domain>
        <recommendedName>
            <fullName evidence="3">Phosphopantothenate--cysteine ligase</fullName>
            <ecNumber evidence="3">6.3.2.5</ecNumber>
        </recommendedName>
        <alternativeName>
            <fullName evidence="3">CoaB</fullName>
        </alternativeName>
        <alternativeName>
            <fullName evidence="3">Phosphopantothenoylcysteine synthetase</fullName>
            <shortName evidence="3">PPC synthetase</shortName>
            <shortName evidence="3">PPC-S</shortName>
        </alternativeName>
    </domain>
</protein>
<dbReference type="PANTHER" id="PTHR14359">
    <property type="entry name" value="HOMO-OLIGOMERIC FLAVIN CONTAINING CYS DECARBOXYLASE FAMILY"/>
    <property type="match status" value="1"/>
</dbReference>
<organism evidence="7 8">
    <name type="scientific">Acetohalobium arabaticum (strain ATCC 49924 / DSM 5501 / Z-7288)</name>
    <dbReference type="NCBI Taxonomy" id="574087"/>
    <lineage>
        <taxon>Bacteria</taxon>
        <taxon>Bacillati</taxon>
        <taxon>Bacillota</taxon>
        <taxon>Clostridia</taxon>
        <taxon>Halanaerobiales</taxon>
        <taxon>Halobacteroidaceae</taxon>
        <taxon>Acetohalobium</taxon>
    </lineage>
</organism>
<keyword evidence="3" id="KW-0479">Metal-binding</keyword>
<gene>
    <name evidence="3" type="primary">coaBC</name>
    <name evidence="7" type="ordered locus">Acear_1449</name>
</gene>
<comment type="pathway">
    <text evidence="3 4">Cofactor biosynthesis; coenzyme A biosynthesis; CoA from (R)-pantothenate: step 2/5.</text>
</comment>
<dbReference type="AlphaFoldDB" id="D9QR18"/>
<feature type="binding site" evidence="3">
    <location>
        <position position="284"/>
    </location>
    <ligand>
        <name>CTP</name>
        <dbReference type="ChEBI" id="CHEBI:37563"/>
    </ligand>
</feature>
<comment type="caution">
    <text evidence="3">Lacks conserved residue(s) required for the propagation of feature annotation.</text>
</comment>
<dbReference type="InterPro" id="IPR036551">
    <property type="entry name" value="Flavin_trans-like"/>
</dbReference>
<keyword evidence="1 3" id="KW-0210">Decarboxylase</keyword>
<evidence type="ECO:0000256" key="1">
    <source>
        <dbReference type="ARBA" id="ARBA00022793"/>
    </source>
</evidence>
<feature type="domain" description="DNA/pantothenate metabolism flavoprotein C-terminal" evidence="6">
    <location>
        <begin position="191"/>
        <end position="399"/>
    </location>
</feature>
<keyword evidence="8" id="KW-1185">Reference proteome</keyword>
<dbReference type="InterPro" id="IPR005252">
    <property type="entry name" value="CoaBC"/>
</dbReference>
<feature type="binding site" evidence="3">
    <location>
        <position position="342"/>
    </location>
    <ligand>
        <name>CTP</name>
        <dbReference type="ChEBI" id="CHEBI:37563"/>
    </ligand>
</feature>
<feature type="active site" description="Proton donor" evidence="3">
    <location>
        <position position="163"/>
    </location>
</feature>
<comment type="function">
    <text evidence="4">Catalyzes two steps in the biosynthesis of coenzyme A. In the first step cysteine is conjugated to 4'-phosphopantothenate to form 4-phosphopantothenoylcysteine, in the latter compound is decarboxylated to form 4'-phosphopantotheine.</text>
</comment>
<feature type="domain" description="Flavoprotein" evidence="5">
    <location>
        <begin position="11"/>
        <end position="184"/>
    </location>
</feature>
<dbReference type="EMBL" id="CP002105">
    <property type="protein sequence ID" value="ADL12959.1"/>
    <property type="molecule type" value="Genomic_DNA"/>
</dbReference>
<dbReference type="SUPFAM" id="SSF102645">
    <property type="entry name" value="CoaB-like"/>
    <property type="match status" value="1"/>
</dbReference>
<feature type="binding site" evidence="3">
    <location>
        <begin position="310"/>
        <end position="313"/>
    </location>
    <ligand>
        <name>CTP</name>
        <dbReference type="ChEBI" id="CHEBI:37563"/>
    </ligand>
</feature>
<dbReference type="SUPFAM" id="SSF52507">
    <property type="entry name" value="Homo-oligomeric flavin-containing Cys decarboxylases, HFCD"/>
    <property type="match status" value="1"/>
</dbReference>
<feature type="region of interest" description="Phosphopantothenoylcysteine decarboxylase" evidence="3">
    <location>
        <begin position="1"/>
        <end position="195"/>
    </location>
</feature>
<dbReference type="GO" id="GO:0015937">
    <property type="term" value="P:coenzyme A biosynthetic process"/>
    <property type="evidence" value="ECO:0007669"/>
    <property type="project" value="UniProtKB-UniRule"/>
</dbReference>
<keyword evidence="3 4" id="KW-0436">Ligase</keyword>
<evidence type="ECO:0000259" key="6">
    <source>
        <dbReference type="Pfam" id="PF04127"/>
    </source>
</evidence>
<dbReference type="InterPro" id="IPR003382">
    <property type="entry name" value="Flavoprotein"/>
</dbReference>
<dbReference type="HOGENOM" id="CLU_033319_0_1_9"/>
<keyword evidence="3 4" id="KW-0285">Flavoprotein</keyword>
<evidence type="ECO:0000259" key="5">
    <source>
        <dbReference type="Pfam" id="PF02441"/>
    </source>
</evidence>
<dbReference type="GO" id="GO:0015941">
    <property type="term" value="P:pantothenate catabolic process"/>
    <property type="evidence" value="ECO:0007669"/>
    <property type="project" value="InterPro"/>
</dbReference>
<keyword evidence="3 4" id="KW-0288">FMN</keyword>
<dbReference type="GO" id="GO:0071513">
    <property type="term" value="C:phosphopantothenoylcysteine decarboxylase complex"/>
    <property type="evidence" value="ECO:0007669"/>
    <property type="project" value="TreeGrafter"/>
</dbReference>
<evidence type="ECO:0000313" key="7">
    <source>
        <dbReference type="EMBL" id="ADL12959.1"/>
    </source>
</evidence>
<feature type="region of interest" description="Phosphopantothenate--cysteine ligase" evidence="3">
    <location>
        <begin position="196"/>
        <end position="410"/>
    </location>
</feature>
<dbReference type="EC" id="4.1.1.36" evidence="3"/>
<dbReference type="STRING" id="574087.Acear_1449"/>
<comment type="cofactor">
    <cofactor evidence="3">
        <name>Mg(2+)</name>
        <dbReference type="ChEBI" id="CHEBI:18420"/>
    </cofactor>
</comment>
<dbReference type="NCBIfam" id="TIGR00521">
    <property type="entry name" value="coaBC_dfp"/>
    <property type="match status" value="1"/>
</dbReference>
<keyword evidence="3" id="KW-0460">Magnesium</keyword>
<dbReference type="Pfam" id="PF04127">
    <property type="entry name" value="DFP"/>
    <property type="match status" value="1"/>
</dbReference>
<comment type="similarity">
    <text evidence="3 4">In the C-terminal section; belongs to the PPC synthetase family.</text>
</comment>
<dbReference type="Gene3D" id="3.40.50.1950">
    <property type="entry name" value="Flavin prenyltransferase-like"/>
    <property type="match status" value="1"/>
</dbReference>
<reference evidence="7 8" key="1">
    <citation type="journal article" date="2010" name="Stand. Genomic Sci.">
        <title>Complete genome sequence of Acetohalobium arabaticum type strain (Z-7288).</title>
        <authorList>
            <person name="Sikorski J."/>
            <person name="Lapidus A."/>
            <person name="Chertkov O."/>
            <person name="Lucas S."/>
            <person name="Copeland A."/>
            <person name="Glavina Del Rio T."/>
            <person name="Nolan M."/>
            <person name="Tice H."/>
            <person name="Cheng J.F."/>
            <person name="Han C."/>
            <person name="Brambilla E."/>
            <person name="Pitluck S."/>
            <person name="Liolios K."/>
            <person name="Ivanova N."/>
            <person name="Mavromatis K."/>
            <person name="Mikhailova N."/>
            <person name="Pati A."/>
            <person name="Bruce D."/>
            <person name="Detter C."/>
            <person name="Tapia R."/>
            <person name="Goodwin L."/>
            <person name="Chen A."/>
            <person name="Palaniappan K."/>
            <person name="Land M."/>
            <person name="Hauser L."/>
            <person name="Chang Y.J."/>
            <person name="Jeffries C.D."/>
            <person name="Rohde M."/>
            <person name="Goker M."/>
            <person name="Spring S."/>
            <person name="Woyke T."/>
            <person name="Bristow J."/>
            <person name="Eisen J.A."/>
            <person name="Markowitz V."/>
            <person name="Hugenholtz P."/>
            <person name="Kyrpides N.C."/>
            <person name="Klenk H.P."/>
        </authorList>
    </citation>
    <scope>NUCLEOTIDE SEQUENCE [LARGE SCALE GENOMIC DNA]</scope>
    <source>
        <strain evidence="8">ATCC 49924 / DSM 5501 / Z-7288</strain>
    </source>
</reference>
<dbReference type="OrthoDB" id="9802554at2"/>
<comment type="catalytic activity">
    <reaction evidence="3 4">
        <text>N-[(R)-4-phosphopantothenoyl]-L-cysteine + H(+) = (R)-4'-phosphopantetheine + CO2</text>
        <dbReference type="Rhea" id="RHEA:16793"/>
        <dbReference type="ChEBI" id="CHEBI:15378"/>
        <dbReference type="ChEBI" id="CHEBI:16526"/>
        <dbReference type="ChEBI" id="CHEBI:59458"/>
        <dbReference type="ChEBI" id="CHEBI:61723"/>
        <dbReference type="EC" id="4.1.1.36"/>
    </reaction>
</comment>
<dbReference type="UniPathway" id="UPA00241">
    <property type="reaction ID" value="UER00353"/>
</dbReference>
<dbReference type="Pfam" id="PF02441">
    <property type="entry name" value="Flavoprotein"/>
    <property type="match status" value="1"/>
</dbReference>
<keyword evidence="2 3" id="KW-0456">Lyase</keyword>
<evidence type="ECO:0000256" key="3">
    <source>
        <dbReference type="HAMAP-Rule" id="MF_02225"/>
    </source>
</evidence>
<dbReference type="InterPro" id="IPR007085">
    <property type="entry name" value="DNA/pantothenate-metab_flavo_C"/>
</dbReference>
<comment type="similarity">
    <text evidence="3 4">In the N-terminal section; belongs to the HFCD (homo-oligomeric flavin containing Cys decarboxylase) superfamily.</text>
</comment>
<dbReference type="GO" id="GO:0004633">
    <property type="term" value="F:phosphopantothenoylcysteine decarboxylase activity"/>
    <property type="evidence" value="ECO:0007669"/>
    <property type="project" value="UniProtKB-UniRule"/>
</dbReference>
<dbReference type="GO" id="GO:0010181">
    <property type="term" value="F:FMN binding"/>
    <property type="evidence" value="ECO:0007669"/>
    <property type="project" value="UniProtKB-UniRule"/>
</dbReference>
<name>D9QR18_ACEAZ</name>
<dbReference type="PANTHER" id="PTHR14359:SF6">
    <property type="entry name" value="PHOSPHOPANTOTHENOYLCYSTEINE DECARBOXYLASE"/>
    <property type="match status" value="1"/>
</dbReference>
<feature type="binding site" evidence="3">
    <location>
        <position position="294"/>
    </location>
    <ligand>
        <name>CTP</name>
        <dbReference type="ChEBI" id="CHEBI:37563"/>
    </ligand>
</feature>
<accession>D9QR18</accession>
<dbReference type="KEGG" id="aar:Acear_1449"/>